<keyword evidence="4" id="KW-1185">Reference proteome</keyword>
<dbReference type="SUPFAM" id="SSF53448">
    <property type="entry name" value="Nucleotide-diphospho-sugar transferases"/>
    <property type="match status" value="1"/>
</dbReference>
<accession>A0ABU1MF63</accession>
<keyword evidence="3" id="KW-0548">Nucleotidyltransferase</keyword>
<dbReference type="PANTHER" id="PTHR43777:SF1">
    <property type="entry name" value="MOLYBDENUM COFACTOR CYTIDYLYLTRANSFERASE"/>
    <property type="match status" value="1"/>
</dbReference>
<evidence type="ECO:0000256" key="1">
    <source>
        <dbReference type="ARBA" id="ARBA00022842"/>
    </source>
</evidence>
<dbReference type="PANTHER" id="PTHR43777">
    <property type="entry name" value="MOLYBDENUM COFACTOR CYTIDYLYLTRANSFERASE"/>
    <property type="match status" value="1"/>
</dbReference>
<keyword evidence="3" id="KW-0808">Transferase</keyword>
<dbReference type="Gene3D" id="3.90.550.10">
    <property type="entry name" value="Spore Coat Polysaccharide Biosynthesis Protein SpsA, Chain A"/>
    <property type="match status" value="1"/>
</dbReference>
<evidence type="ECO:0000313" key="3">
    <source>
        <dbReference type="EMBL" id="MDR6434538.1"/>
    </source>
</evidence>
<evidence type="ECO:0000313" key="4">
    <source>
        <dbReference type="Proteomes" id="UP001184614"/>
    </source>
</evidence>
<dbReference type="InterPro" id="IPR025877">
    <property type="entry name" value="MobA-like_NTP_Trfase"/>
</dbReference>
<organism evidence="3 4">
    <name type="scientific">Brucella pseudogrignonensis</name>
    <dbReference type="NCBI Taxonomy" id="419475"/>
    <lineage>
        <taxon>Bacteria</taxon>
        <taxon>Pseudomonadati</taxon>
        <taxon>Pseudomonadota</taxon>
        <taxon>Alphaproteobacteria</taxon>
        <taxon>Hyphomicrobiales</taxon>
        <taxon>Brucellaceae</taxon>
        <taxon>Brucella/Ochrobactrum group</taxon>
        <taxon>Brucella</taxon>
    </lineage>
</organism>
<evidence type="ECO:0000259" key="2">
    <source>
        <dbReference type="Pfam" id="PF12804"/>
    </source>
</evidence>
<comment type="caution">
    <text evidence="3">The sequence shown here is derived from an EMBL/GenBank/DDBJ whole genome shotgun (WGS) entry which is preliminary data.</text>
</comment>
<dbReference type="Pfam" id="PF12804">
    <property type="entry name" value="NTP_transf_3"/>
    <property type="match status" value="1"/>
</dbReference>
<proteinExistence type="predicted"/>
<protein>
    <submittedName>
        <fullName evidence="3">Molybdenum cofactor cytidylyltransferase</fullName>
        <ecNumber evidence="3">2.7.7.76</ecNumber>
    </submittedName>
</protein>
<dbReference type="GO" id="GO:0061602">
    <property type="term" value="F:molybdenum cofactor cytidylyltransferase activity"/>
    <property type="evidence" value="ECO:0007669"/>
    <property type="project" value="UniProtKB-EC"/>
</dbReference>
<feature type="domain" description="MobA-like NTP transferase" evidence="2">
    <location>
        <begin position="9"/>
        <end position="164"/>
    </location>
</feature>
<dbReference type="RefSeq" id="WP_310016021.1">
    <property type="nucleotide sequence ID" value="NZ_JAVDQT010000012.1"/>
</dbReference>
<keyword evidence="1" id="KW-0460">Magnesium</keyword>
<dbReference type="EC" id="2.7.7.76" evidence="3"/>
<dbReference type="InterPro" id="IPR029044">
    <property type="entry name" value="Nucleotide-diphossugar_trans"/>
</dbReference>
<dbReference type="Proteomes" id="UP001184614">
    <property type="component" value="Unassembled WGS sequence"/>
</dbReference>
<sequence>MSGTGKVAVIVLAAGKSRRFGARDKLLSNYRGKPLSAHVAASLLGVPYSFGVVVTSNPVVAGLFKQTRFRPLFLKNSTGQSDSLKAGLRYVRKHGASHALVLLGDMPNVPRQHLKKMVATAGMHPRISKSGNTVLPPALIPLHLLPKLLHLRGDVGAGKILKHHPSTVFLPLDINGALDIDENVDRAGTSFIRV</sequence>
<gene>
    <name evidence="3" type="ORF">J2782_004290</name>
</gene>
<name>A0ABU1MF63_9HYPH</name>
<reference evidence="3 4" key="1">
    <citation type="submission" date="2023-07" db="EMBL/GenBank/DDBJ databases">
        <title>Sorghum-associated microbial communities from plants grown in Nebraska, USA.</title>
        <authorList>
            <person name="Schachtman D."/>
        </authorList>
    </citation>
    <scope>NUCLEOTIDE SEQUENCE [LARGE SCALE GENOMIC DNA]</scope>
    <source>
        <strain evidence="3 4">DS1730</strain>
    </source>
</reference>
<dbReference type="EMBL" id="JAVDQT010000012">
    <property type="protein sequence ID" value="MDR6434538.1"/>
    <property type="molecule type" value="Genomic_DNA"/>
</dbReference>